<reference evidence="1 2" key="1">
    <citation type="submission" date="2020-08" db="EMBL/GenBank/DDBJ databases">
        <title>Genomic Encyclopedia of Type Strains, Phase IV (KMG-V): Genome sequencing to study the core and pangenomes of soil and plant-associated prokaryotes.</title>
        <authorList>
            <person name="Whitman W."/>
        </authorList>
    </citation>
    <scope>NUCLEOTIDE SEQUENCE [LARGE SCALE GENOMIC DNA]</scope>
    <source>
        <strain evidence="1 2">SEMIA 4074</strain>
    </source>
</reference>
<keyword evidence="2" id="KW-1185">Reference proteome</keyword>
<name>A0A7W6MI80_9HYPH</name>
<dbReference type="AlphaFoldDB" id="A0A7W6MI80"/>
<proteinExistence type="predicted"/>
<dbReference type="EMBL" id="JACIFV010000008">
    <property type="protein sequence ID" value="MBB4192613.1"/>
    <property type="molecule type" value="Genomic_DNA"/>
</dbReference>
<dbReference type="Proteomes" id="UP000524492">
    <property type="component" value="Unassembled WGS sequence"/>
</dbReference>
<organism evidence="1 2">
    <name type="scientific">Rhizobium aethiopicum</name>
    <dbReference type="NCBI Taxonomy" id="1138170"/>
    <lineage>
        <taxon>Bacteria</taxon>
        <taxon>Pseudomonadati</taxon>
        <taxon>Pseudomonadota</taxon>
        <taxon>Alphaproteobacteria</taxon>
        <taxon>Hyphomicrobiales</taxon>
        <taxon>Rhizobiaceae</taxon>
        <taxon>Rhizobium/Agrobacterium group</taxon>
        <taxon>Rhizobium</taxon>
    </lineage>
</organism>
<accession>A0A7W6MI80</accession>
<evidence type="ECO:0000313" key="2">
    <source>
        <dbReference type="Proteomes" id="UP000524492"/>
    </source>
</evidence>
<sequence>MKQKARAGMEARAEFHVMKALVAVLVALLTSLYMLLMAAAAGSAGLRVATA</sequence>
<protein>
    <submittedName>
        <fullName evidence="1">Uncharacterized protein</fullName>
    </submittedName>
</protein>
<comment type="caution">
    <text evidence="1">The sequence shown here is derived from an EMBL/GenBank/DDBJ whole genome shotgun (WGS) entry which is preliminary data.</text>
</comment>
<evidence type="ECO:0000313" key="1">
    <source>
        <dbReference type="EMBL" id="MBB4192613.1"/>
    </source>
</evidence>
<gene>
    <name evidence="1" type="ORF">GGD53_002771</name>
</gene>